<proteinExistence type="predicted"/>
<evidence type="ECO:0000313" key="3">
    <source>
        <dbReference type="Proteomes" id="UP000094336"/>
    </source>
</evidence>
<sequence length="140" mass="14666">MPAPQTSKKETSPNGAKTLKQQIPAPQPVAGGWAARLSGVAGVPKPATVKAPSKAPSPSGARPAQLQLKKKSDKFNASEISAYLSAKYQVEIDRAAASKKGDVRIFKAESSWGKAPATKGKKQGSTTFDVLHEISKAVEN</sequence>
<dbReference type="Proteomes" id="UP000094336">
    <property type="component" value="Unassembled WGS sequence"/>
</dbReference>
<dbReference type="RefSeq" id="XP_018984683.1">
    <property type="nucleotide sequence ID" value="XM_019128996.1"/>
</dbReference>
<accession>A0A1E3QNV1</accession>
<feature type="region of interest" description="Disordered" evidence="1">
    <location>
        <begin position="1"/>
        <end position="26"/>
    </location>
</feature>
<evidence type="ECO:0000313" key="2">
    <source>
        <dbReference type="EMBL" id="ODQ79355.1"/>
    </source>
</evidence>
<evidence type="ECO:0000256" key="1">
    <source>
        <dbReference type="SAM" id="MobiDB-lite"/>
    </source>
</evidence>
<name>A0A1E3QNV1_9ASCO</name>
<reference evidence="3" key="1">
    <citation type="submission" date="2016-05" db="EMBL/GenBank/DDBJ databases">
        <title>Comparative genomics of biotechnologically important yeasts.</title>
        <authorList>
            <consortium name="DOE Joint Genome Institute"/>
            <person name="Riley R."/>
            <person name="Haridas S."/>
            <person name="Wolfe K.H."/>
            <person name="Lopes M.R."/>
            <person name="Hittinger C.T."/>
            <person name="Goker M."/>
            <person name="Salamov A."/>
            <person name="Wisecaver J."/>
            <person name="Long T.M."/>
            <person name="Aerts A.L."/>
            <person name="Barry K."/>
            <person name="Choi C."/>
            <person name="Clum A."/>
            <person name="Coughlan A.Y."/>
            <person name="Deshpande S."/>
            <person name="Douglass A.P."/>
            <person name="Hanson S.J."/>
            <person name="Klenk H.-P."/>
            <person name="Labutti K."/>
            <person name="Lapidus A."/>
            <person name="Lindquist E."/>
            <person name="Lipzen A."/>
            <person name="Meier-Kolthoff J.P."/>
            <person name="Ohm R.A."/>
            <person name="Otillar R.P."/>
            <person name="Pangilinan J."/>
            <person name="Peng Y."/>
            <person name="Rokas A."/>
            <person name="Rosa C.A."/>
            <person name="Scheuner C."/>
            <person name="Sibirny A.A."/>
            <person name="Slot J.C."/>
            <person name="Stielow J.B."/>
            <person name="Sun H."/>
            <person name="Kurtzman C.P."/>
            <person name="Blackwell M."/>
            <person name="Grigoriev I.V."/>
            <person name="Jeffries T.W."/>
        </authorList>
    </citation>
    <scope>NUCLEOTIDE SEQUENCE [LARGE SCALE GENOMIC DNA]</scope>
    <source>
        <strain evidence="3">NRRL Y-12698</strain>
    </source>
</reference>
<gene>
    <name evidence="2" type="ORF">BABINDRAFT_161763</name>
</gene>
<feature type="region of interest" description="Disordered" evidence="1">
    <location>
        <begin position="44"/>
        <end position="72"/>
    </location>
</feature>
<keyword evidence="3" id="KW-1185">Reference proteome</keyword>
<protein>
    <submittedName>
        <fullName evidence="2">Uncharacterized protein</fullName>
    </submittedName>
</protein>
<feature type="compositionally biased region" description="Polar residues" evidence="1">
    <location>
        <begin position="1"/>
        <end position="21"/>
    </location>
</feature>
<dbReference type="EMBL" id="KV454432">
    <property type="protein sequence ID" value="ODQ79355.1"/>
    <property type="molecule type" value="Genomic_DNA"/>
</dbReference>
<organism evidence="2 3">
    <name type="scientific">Babjeviella inositovora NRRL Y-12698</name>
    <dbReference type="NCBI Taxonomy" id="984486"/>
    <lineage>
        <taxon>Eukaryota</taxon>
        <taxon>Fungi</taxon>
        <taxon>Dikarya</taxon>
        <taxon>Ascomycota</taxon>
        <taxon>Saccharomycotina</taxon>
        <taxon>Pichiomycetes</taxon>
        <taxon>Serinales incertae sedis</taxon>
        <taxon>Babjeviella</taxon>
    </lineage>
</organism>
<dbReference type="GeneID" id="30146849"/>
<dbReference type="AlphaFoldDB" id="A0A1E3QNV1"/>